<feature type="domain" description="TRAP C4-dicarboxylate transport system permease DctM subunit" evidence="8">
    <location>
        <begin position="8"/>
        <end position="416"/>
    </location>
</feature>
<evidence type="ECO:0000313" key="10">
    <source>
        <dbReference type="Proteomes" id="UP000184245"/>
    </source>
</evidence>
<feature type="transmembrane region" description="Helical" evidence="7">
    <location>
        <begin position="336"/>
        <end position="353"/>
    </location>
</feature>
<dbReference type="GO" id="GO:0022857">
    <property type="term" value="F:transmembrane transporter activity"/>
    <property type="evidence" value="ECO:0007669"/>
    <property type="project" value="TreeGrafter"/>
</dbReference>
<dbReference type="RefSeq" id="WP_072851433.1">
    <property type="nucleotide sequence ID" value="NZ_FQVI01000009.1"/>
</dbReference>
<feature type="transmembrane region" description="Helical" evidence="7">
    <location>
        <begin position="359"/>
        <end position="380"/>
    </location>
</feature>
<comment type="subcellular location">
    <subcellularLocation>
        <location evidence="1">Cell inner membrane</location>
        <topology evidence="1">Multi-pass membrane protein</topology>
    </subcellularLocation>
</comment>
<evidence type="ECO:0000256" key="5">
    <source>
        <dbReference type="ARBA" id="ARBA00022989"/>
    </source>
</evidence>
<feature type="transmembrane region" description="Helical" evidence="7">
    <location>
        <begin position="136"/>
        <end position="160"/>
    </location>
</feature>
<keyword evidence="10" id="KW-1185">Reference proteome</keyword>
<reference evidence="9 10" key="1">
    <citation type="submission" date="2016-11" db="EMBL/GenBank/DDBJ databases">
        <authorList>
            <person name="Jaros S."/>
            <person name="Januszkiewicz K."/>
            <person name="Wedrychowicz H."/>
        </authorList>
    </citation>
    <scope>NUCLEOTIDE SEQUENCE [LARGE SCALE GENOMIC DNA]</scope>
    <source>
        <strain evidence="9 10">DSM 17459</strain>
    </source>
</reference>
<dbReference type="EMBL" id="FQVI01000009">
    <property type="protein sequence ID" value="SHE96484.1"/>
    <property type="molecule type" value="Genomic_DNA"/>
</dbReference>
<keyword evidence="5 7" id="KW-1133">Transmembrane helix</keyword>
<evidence type="ECO:0000313" key="9">
    <source>
        <dbReference type="EMBL" id="SHE96484.1"/>
    </source>
</evidence>
<feature type="transmembrane region" description="Helical" evidence="7">
    <location>
        <begin position="216"/>
        <end position="236"/>
    </location>
</feature>
<feature type="transmembrane region" description="Helical" evidence="7">
    <location>
        <begin position="392"/>
        <end position="413"/>
    </location>
</feature>
<evidence type="ECO:0000256" key="6">
    <source>
        <dbReference type="ARBA" id="ARBA00023136"/>
    </source>
</evidence>
<feature type="transmembrane region" description="Helical" evidence="7">
    <location>
        <begin position="172"/>
        <end position="195"/>
    </location>
</feature>
<dbReference type="InterPro" id="IPR010656">
    <property type="entry name" value="DctM"/>
</dbReference>
<feature type="transmembrane region" description="Helical" evidence="7">
    <location>
        <begin position="271"/>
        <end position="292"/>
    </location>
</feature>
<dbReference type="GO" id="GO:0005886">
    <property type="term" value="C:plasma membrane"/>
    <property type="evidence" value="ECO:0007669"/>
    <property type="project" value="UniProtKB-SubCell"/>
</dbReference>
<feature type="transmembrane region" description="Helical" evidence="7">
    <location>
        <begin position="242"/>
        <end position="259"/>
    </location>
</feature>
<dbReference type="PIRSF" id="PIRSF006066">
    <property type="entry name" value="HI0050"/>
    <property type="match status" value="1"/>
</dbReference>
<feature type="transmembrane region" description="Helical" evidence="7">
    <location>
        <begin position="312"/>
        <end position="329"/>
    </location>
</feature>
<evidence type="ECO:0000259" key="8">
    <source>
        <dbReference type="Pfam" id="PF06808"/>
    </source>
</evidence>
<sequence>MKVILVLIILFFVLMFTGMPIAVAIGASSIIALLVQGNLPGIVAPQRIFVMLDSFSMMAVPLFILAGEVMTRGGITKKLVRFSSALVGHFKGSHAQVTILSSMLMAGVSGSASADCSAIGSILIPSMLDEGYDKDYAVAVLASASTIGPIIPPSIMMVIYGSMTSVSVGQMFIGGIIPGLMFGISLMALSYYVAAKRGYPTHRRSSMKEIWIAFKDAFWALLMPVIIIVGLLSGIFTPTEAGAIASAYAFIVGFASGNIKLRDIKDILYKAAVATTIPMLIIGIASVFGWLLTINNFPAQIGAVLHGITADPNIFIIIIVVFLLIIGLFMESNAALIIMVPVLAPMAAAYGFSPVHFGVITVVTLLIGAVTPPVGILLFISSSLAKARIGEVMRLVWPYVLVLSVLTFIIALVPELVTWLPGILMPA</sequence>
<dbReference type="Proteomes" id="UP000184245">
    <property type="component" value="Unassembled WGS sequence"/>
</dbReference>
<dbReference type="PANTHER" id="PTHR33362">
    <property type="entry name" value="SIALIC ACID TRAP TRANSPORTER PERMEASE PROTEIN SIAT-RELATED"/>
    <property type="match status" value="1"/>
</dbReference>
<dbReference type="STRING" id="1122155.SAMN02745158_02114"/>
<evidence type="ECO:0000256" key="7">
    <source>
        <dbReference type="SAM" id="Phobius"/>
    </source>
</evidence>
<dbReference type="InterPro" id="IPR004681">
    <property type="entry name" value="TRAP_DctM"/>
</dbReference>
<feature type="transmembrane region" description="Helical" evidence="7">
    <location>
        <begin position="48"/>
        <end position="71"/>
    </location>
</feature>
<gene>
    <name evidence="9" type="ORF">SAMN02745158_02114</name>
</gene>
<evidence type="ECO:0000256" key="3">
    <source>
        <dbReference type="ARBA" id="ARBA00022519"/>
    </source>
</evidence>
<dbReference type="Pfam" id="PF06808">
    <property type="entry name" value="DctM"/>
    <property type="match status" value="1"/>
</dbReference>
<evidence type="ECO:0000256" key="1">
    <source>
        <dbReference type="ARBA" id="ARBA00004429"/>
    </source>
</evidence>
<evidence type="ECO:0000256" key="4">
    <source>
        <dbReference type="ARBA" id="ARBA00022692"/>
    </source>
</evidence>
<name>A0A1M4XSC8_9CLOT</name>
<dbReference type="OrthoDB" id="9772674at2"/>
<protein>
    <submittedName>
        <fullName evidence="9">C4-dicarboxylate transporter, DctM subunit</fullName>
    </submittedName>
</protein>
<keyword evidence="2" id="KW-1003">Cell membrane</keyword>
<keyword evidence="6 7" id="KW-0472">Membrane</keyword>
<organism evidence="9 10">
    <name type="scientific">Lactonifactor longoviformis DSM 17459</name>
    <dbReference type="NCBI Taxonomy" id="1122155"/>
    <lineage>
        <taxon>Bacteria</taxon>
        <taxon>Bacillati</taxon>
        <taxon>Bacillota</taxon>
        <taxon>Clostridia</taxon>
        <taxon>Eubacteriales</taxon>
        <taxon>Clostridiaceae</taxon>
        <taxon>Lactonifactor</taxon>
    </lineage>
</organism>
<proteinExistence type="predicted"/>
<keyword evidence="4 7" id="KW-0812">Transmembrane</keyword>
<evidence type="ECO:0000256" key="2">
    <source>
        <dbReference type="ARBA" id="ARBA00022475"/>
    </source>
</evidence>
<accession>A0A1M4XSC8</accession>
<dbReference type="NCBIfam" id="TIGR00786">
    <property type="entry name" value="dctM"/>
    <property type="match status" value="1"/>
</dbReference>
<keyword evidence="3" id="KW-0997">Cell inner membrane</keyword>
<dbReference type="AlphaFoldDB" id="A0A1M4XSC8"/>